<keyword evidence="2" id="KW-0378">Hydrolase</keyword>
<reference evidence="2 3" key="1">
    <citation type="submission" date="2018-04" db="EMBL/GenBank/DDBJ databases">
        <title>Genomic Encyclopedia of Archaeal and Bacterial Type Strains, Phase II (KMG-II): from individual species to whole genera.</title>
        <authorList>
            <person name="Goeker M."/>
        </authorList>
    </citation>
    <scope>NUCLEOTIDE SEQUENCE [LARGE SCALE GENOMIC DNA]</scope>
    <source>
        <strain evidence="2 3">DSM 26809</strain>
    </source>
</reference>
<keyword evidence="3" id="KW-1185">Reference proteome</keyword>
<protein>
    <submittedName>
        <fullName evidence="2">Putative restriction endonuclease</fullName>
    </submittedName>
</protein>
<accession>A0A2T5JE63</accession>
<evidence type="ECO:0000313" key="3">
    <source>
        <dbReference type="Proteomes" id="UP000244168"/>
    </source>
</evidence>
<evidence type="ECO:0000313" key="2">
    <source>
        <dbReference type="EMBL" id="PTR00062.1"/>
    </source>
</evidence>
<name>A0A2T5JE63_9SPHI</name>
<evidence type="ECO:0000259" key="1">
    <source>
        <dbReference type="Pfam" id="PF13391"/>
    </source>
</evidence>
<dbReference type="Proteomes" id="UP000244168">
    <property type="component" value="Unassembled WGS sequence"/>
</dbReference>
<dbReference type="AlphaFoldDB" id="A0A2T5JE63"/>
<sequence>MSNGDFLLGEGLYIRFMKEGQMLWTKEELILAINLYCKIPFGQMHNRNKEVVELAAIINRTPSAVARKLGNFASFDPKLQARGVKGLGNASKLDKQVWQEYMHNWDELFIEGENLLASIKKTTVAELNGIDLDNLKDVQGEEKERMVKVRVNQSLFRKIVLSNFNNKCCITDLMLTELLVASHIIPWSQDHHNRLNPKNGLALNALHDKAFDCGLITITEGFTIKVSSCFLKENHIDSIRDNFIKYNGRPIAEPQKFLPDIEFLKHHNGRFKC</sequence>
<dbReference type="EMBL" id="QAOQ01000002">
    <property type="protein sequence ID" value="PTR00062.1"/>
    <property type="molecule type" value="Genomic_DNA"/>
</dbReference>
<keyword evidence="2" id="KW-0540">Nuclease</keyword>
<feature type="domain" description="HNH nuclease" evidence="1">
    <location>
        <begin position="168"/>
        <end position="218"/>
    </location>
</feature>
<keyword evidence="2" id="KW-0255">Endonuclease</keyword>
<comment type="caution">
    <text evidence="2">The sequence shown here is derived from an EMBL/GenBank/DDBJ whole genome shotgun (WGS) entry which is preliminary data.</text>
</comment>
<dbReference type="InterPro" id="IPR003615">
    <property type="entry name" value="HNH_nuc"/>
</dbReference>
<dbReference type="Pfam" id="PF13391">
    <property type="entry name" value="HNH_2"/>
    <property type="match status" value="1"/>
</dbReference>
<proteinExistence type="predicted"/>
<gene>
    <name evidence="2" type="ORF">C8P68_102893</name>
</gene>
<dbReference type="RefSeq" id="WP_211309767.1">
    <property type="nucleotide sequence ID" value="NZ_QAOQ01000002.1"/>
</dbReference>
<organism evidence="2 3">
    <name type="scientific">Mucilaginibacter yixingensis</name>
    <dbReference type="NCBI Taxonomy" id="1295612"/>
    <lineage>
        <taxon>Bacteria</taxon>
        <taxon>Pseudomonadati</taxon>
        <taxon>Bacteroidota</taxon>
        <taxon>Sphingobacteriia</taxon>
        <taxon>Sphingobacteriales</taxon>
        <taxon>Sphingobacteriaceae</taxon>
        <taxon>Mucilaginibacter</taxon>
    </lineage>
</organism>
<dbReference type="GO" id="GO:0004519">
    <property type="term" value="F:endonuclease activity"/>
    <property type="evidence" value="ECO:0007669"/>
    <property type="project" value="UniProtKB-KW"/>
</dbReference>